<dbReference type="GO" id="GO:0070125">
    <property type="term" value="P:mitochondrial translational elongation"/>
    <property type="evidence" value="ECO:0007669"/>
    <property type="project" value="TreeGrafter"/>
</dbReference>
<dbReference type="Gene3D" id="2.40.30.10">
    <property type="entry name" value="Translation factors"/>
    <property type="match status" value="2"/>
</dbReference>
<evidence type="ECO:0000256" key="4">
    <source>
        <dbReference type="ARBA" id="ARBA00011986"/>
    </source>
</evidence>
<dbReference type="CDD" id="cd03697">
    <property type="entry name" value="EFTU_II"/>
    <property type="match status" value="1"/>
</dbReference>
<dbReference type="InterPro" id="IPR000795">
    <property type="entry name" value="T_Tr_GTP-bd_dom"/>
</dbReference>
<dbReference type="InterPro" id="IPR050055">
    <property type="entry name" value="EF-Tu_GTPase"/>
</dbReference>
<dbReference type="GO" id="GO:0003746">
    <property type="term" value="F:translation elongation factor activity"/>
    <property type="evidence" value="ECO:0007669"/>
    <property type="project" value="UniProtKB-KW"/>
</dbReference>
<accession>A0AAN9VQD1</accession>
<dbReference type="FunFam" id="2.40.30.10:FF:000085">
    <property type="entry name" value="Elongation factor Tu"/>
    <property type="match status" value="1"/>
</dbReference>
<dbReference type="NCBIfam" id="NF000766">
    <property type="entry name" value="PRK00049.1"/>
    <property type="match status" value="1"/>
</dbReference>
<evidence type="ECO:0000256" key="8">
    <source>
        <dbReference type="ARBA" id="ARBA00022768"/>
    </source>
</evidence>
<keyword evidence="10" id="KW-0460">Magnesium</keyword>
<dbReference type="CDD" id="cd03706">
    <property type="entry name" value="mtEFTU_III"/>
    <property type="match status" value="1"/>
</dbReference>
<dbReference type="InterPro" id="IPR004160">
    <property type="entry name" value="Transl_elong_EFTu/EF1A_C"/>
</dbReference>
<evidence type="ECO:0000259" key="13">
    <source>
        <dbReference type="PROSITE" id="PS51722"/>
    </source>
</evidence>
<dbReference type="InterPro" id="IPR009000">
    <property type="entry name" value="Transl_B-barrel_sf"/>
</dbReference>
<dbReference type="CDD" id="cd01884">
    <property type="entry name" value="EF_Tu"/>
    <property type="match status" value="1"/>
</dbReference>
<comment type="caution">
    <text evidence="14">The sequence shown here is derived from an EMBL/GenBank/DDBJ whole genome shotgun (WGS) entry which is preliminary data.</text>
</comment>
<dbReference type="PANTHER" id="PTHR43721">
    <property type="entry name" value="ELONGATION FACTOR TU-RELATED"/>
    <property type="match status" value="1"/>
</dbReference>
<evidence type="ECO:0000313" key="14">
    <source>
        <dbReference type="EMBL" id="KAK7867666.1"/>
    </source>
</evidence>
<keyword evidence="7" id="KW-0547">Nucleotide-binding</keyword>
<dbReference type="AlphaFoldDB" id="A0AAN9VQD1"/>
<dbReference type="FunFam" id="3.40.50.300:FF:000576">
    <property type="entry name" value="Elongation factor Tu"/>
    <property type="match status" value="1"/>
</dbReference>
<dbReference type="InterPro" id="IPR033720">
    <property type="entry name" value="EFTU_2"/>
</dbReference>
<dbReference type="Pfam" id="PF03143">
    <property type="entry name" value="GTP_EFTU_D3"/>
    <property type="match status" value="1"/>
</dbReference>
<keyword evidence="9" id="KW-0378">Hydrolase</keyword>
<name>A0AAN9VQD1_9ORTH</name>
<evidence type="ECO:0000256" key="7">
    <source>
        <dbReference type="ARBA" id="ARBA00022741"/>
    </source>
</evidence>
<dbReference type="GO" id="GO:0046872">
    <property type="term" value="F:metal ion binding"/>
    <property type="evidence" value="ECO:0007669"/>
    <property type="project" value="UniProtKB-KW"/>
</dbReference>
<dbReference type="EC" id="3.6.5.3" evidence="4"/>
<dbReference type="GO" id="GO:0005525">
    <property type="term" value="F:GTP binding"/>
    <property type="evidence" value="ECO:0007669"/>
    <property type="project" value="UniProtKB-KW"/>
</dbReference>
<gene>
    <name evidence="14" type="ORF">R5R35_011548</name>
</gene>
<dbReference type="InterPro" id="IPR009001">
    <property type="entry name" value="Transl_elong_EF1A/Init_IF2_C"/>
</dbReference>
<keyword evidence="5" id="KW-0963">Cytoplasm</keyword>
<keyword evidence="15" id="KW-1185">Reference proteome</keyword>
<comment type="subunit">
    <text evidence="3">Monomer.</text>
</comment>
<dbReference type="PRINTS" id="PR00315">
    <property type="entry name" value="ELONGATNFCT"/>
</dbReference>
<dbReference type="Gene3D" id="3.40.50.300">
    <property type="entry name" value="P-loop containing nucleotide triphosphate hydrolases"/>
    <property type="match status" value="1"/>
</dbReference>
<dbReference type="SUPFAM" id="SSF50465">
    <property type="entry name" value="EF-Tu/eEF-1alpha/eIF2-gamma C-terminal domain"/>
    <property type="match status" value="1"/>
</dbReference>
<dbReference type="InterPro" id="IPR031157">
    <property type="entry name" value="G_TR_CS"/>
</dbReference>
<evidence type="ECO:0000256" key="1">
    <source>
        <dbReference type="ARBA" id="ARBA00004496"/>
    </source>
</evidence>
<dbReference type="PROSITE" id="PS51722">
    <property type="entry name" value="G_TR_2"/>
    <property type="match status" value="1"/>
</dbReference>
<keyword evidence="12" id="KW-0342">GTP-binding</keyword>
<keyword evidence="11" id="KW-0648">Protein biosynthesis</keyword>
<dbReference type="EMBL" id="JAZDUA010000113">
    <property type="protein sequence ID" value="KAK7867666.1"/>
    <property type="molecule type" value="Genomic_DNA"/>
</dbReference>
<evidence type="ECO:0000256" key="2">
    <source>
        <dbReference type="ARBA" id="ARBA00007249"/>
    </source>
</evidence>
<dbReference type="NCBIfam" id="NF009372">
    <property type="entry name" value="PRK12735.1"/>
    <property type="match status" value="1"/>
</dbReference>
<dbReference type="Pfam" id="PF00009">
    <property type="entry name" value="GTP_EFTU"/>
    <property type="match status" value="1"/>
</dbReference>
<dbReference type="NCBIfam" id="NF009373">
    <property type="entry name" value="PRK12736.1"/>
    <property type="match status" value="1"/>
</dbReference>
<dbReference type="GO" id="GO:0005739">
    <property type="term" value="C:mitochondrion"/>
    <property type="evidence" value="ECO:0007669"/>
    <property type="project" value="TreeGrafter"/>
</dbReference>
<dbReference type="Pfam" id="PF03144">
    <property type="entry name" value="GTP_EFTU_D2"/>
    <property type="match status" value="1"/>
</dbReference>
<dbReference type="SUPFAM" id="SSF50447">
    <property type="entry name" value="Translation proteins"/>
    <property type="match status" value="1"/>
</dbReference>
<comment type="subcellular location">
    <subcellularLocation>
        <location evidence="1">Cytoplasm</location>
    </subcellularLocation>
</comment>
<reference evidence="14 15" key="1">
    <citation type="submission" date="2024-03" db="EMBL/GenBank/DDBJ databases">
        <title>The genome assembly and annotation of the cricket Gryllus longicercus Weissman &amp; Gray.</title>
        <authorList>
            <person name="Szrajer S."/>
            <person name="Gray D."/>
            <person name="Ylla G."/>
        </authorList>
    </citation>
    <scope>NUCLEOTIDE SEQUENCE [LARGE SCALE GENOMIC DNA]</scope>
    <source>
        <strain evidence="14">DAG 2021-001</strain>
        <tissue evidence="14">Whole body minus gut</tissue>
    </source>
</reference>
<sequence length="470" mass="52305">MAICRIGFAVFKKTALYQVRTLSLFLNESKYNTQVKLCCDERYWEVDWSDQQVRYLTSKTVPVSDDIKHCNVGTIGHIDHGKTTLTAAITKVLEEEGYSRFVSYEEIDRAPEEKARGVTINATHVQYRTKMRHYAHTDCPGHSDYIKNMISGASQMDGAIVVVAATDGQMPQTREHLLLAKQIGIKNIVVFINKVDLVDEDVVDLVEIEMRELLNDFGYDGIVTPIIRGSAKLALQGDNSEMGKKSIISLMKAIDEHIPTPTRDTTSPFILPIDDAFTVPGRGTVVIGTLERGVIKKNDEAELLGFNVKKSTSVADIQIFKKSVPSAEAGENLGVLVRGVRLQAVERGMLLCARGSMDISNCFESEIYFLTKSEGGRSKPVTSKYIQQFFSKTWNILCRVDVKEGEMIMPGEHARVIITLLRGMVLLEGQSFTIRENNQTVATGIVAKILPSVSLINTKLHKVQIPNVHN</sequence>
<evidence type="ECO:0000256" key="10">
    <source>
        <dbReference type="ARBA" id="ARBA00022842"/>
    </source>
</evidence>
<evidence type="ECO:0000256" key="5">
    <source>
        <dbReference type="ARBA" id="ARBA00022490"/>
    </source>
</evidence>
<dbReference type="InterPro" id="IPR005225">
    <property type="entry name" value="Small_GTP-bd"/>
</dbReference>
<dbReference type="PROSITE" id="PS00301">
    <property type="entry name" value="G_TR_1"/>
    <property type="match status" value="1"/>
</dbReference>
<proteinExistence type="inferred from homology"/>
<evidence type="ECO:0000256" key="11">
    <source>
        <dbReference type="ARBA" id="ARBA00022917"/>
    </source>
</evidence>
<evidence type="ECO:0000313" key="15">
    <source>
        <dbReference type="Proteomes" id="UP001378592"/>
    </source>
</evidence>
<evidence type="ECO:0000256" key="12">
    <source>
        <dbReference type="ARBA" id="ARBA00023134"/>
    </source>
</evidence>
<evidence type="ECO:0000256" key="9">
    <source>
        <dbReference type="ARBA" id="ARBA00022801"/>
    </source>
</evidence>
<comment type="similarity">
    <text evidence="2">Belongs to the TRAFAC class translation factor GTPase superfamily. Classic translation factor GTPase family. EF-Tu/EF-1A subfamily.</text>
</comment>
<dbReference type="InterPro" id="IPR041709">
    <property type="entry name" value="EF-Tu_GTP-bd"/>
</dbReference>
<dbReference type="Proteomes" id="UP001378592">
    <property type="component" value="Unassembled WGS sequence"/>
</dbReference>
<dbReference type="PANTHER" id="PTHR43721:SF2">
    <property type="entry name" value="ELONGATION FACTOR TU, MITOCHONDRIAL"/>
    <property type="match status" value="1"/>
</dbReference>
<feature type="domain" description="Tr-type G" evidence="13">
    <location>
        <begin position="67"/>
        <end position="262"/>
    </location>
</feature>
<dbReference type="InterPro" id="IPR004161">
    <property type="entry name" value="EFTu-like_2"/>
</dbReference>
<keyword evidence="8" id="KW-0251">Elongation factor</keyword>
<organism evidence="14 15">
    <name type="scientific">Gryllus longicercus</name>
    <dbReference type="NCBI Taxonomy" id="2509291"/>
    <lineage>
        <taxon>Eukaryota</taxon>
        <taxon>Metazoa</taxon>
        <taxon>Ecdysozoa</taxon>
        <taxon>Arthropoda</taxon>
        <taxon>Hexapoda</taxon>
        <taxon>Insecta</taxon>
        <taxon>Pterygota</taxon>
        <taxon>Neoptera</taxon>
        <taxon>Polyneoptera</taxon>
        <taxon>Orthoptera</taxon>
        <taxon>Ensifera</taxon>
        <taxon>Gryllidea</taxon>
        <taxon>Grylloidea</taxon>
        <taxon>Gryllidae</taxon>
        <taxon>Gryllinae</taxon>
        <taxon>Gryllus</taxon>
    </lineage>
</organism>
<evidence type="ECO:0000256" key="3">
    <source>
        <dbReference type="ARBA" id="ARBA00011245"/>
    </source>
</evidence>
<keyword evidence="6" id="KW-0479">Metal-binding</keyword>
<dbReference type="SUPFAM" id="SSF52540">
    <property type="entry name" value="P-loop containing nucleoside triphosphate hydrolases"/>
    <property type="match status" value="1"/>
</dbReference>
<dbReference type="InterPro" id="IPR027417">
    <property type="entry name" value="P-loop_NTPase"/>
</dbReference>
<protein>
    <recommendedName>
        <fullName evidence="4">protein-synthesizing GTPase</fullName>
        <ecNumber evidence="4">3.6.5.3</ecNumber>
    </recommendedName>
</protein>
<evidence type="ECO:0000256" key="6">
    <source>
        <dbReference type="ARBA" id="ARBA00022723"/>
    </source>
</evidence>
<dbReference type="GO" id="GO:0003924">
    <property type="term" value="F:GTPase activity"/>
    <property type="evidence" value="ECO:0007669"/>
    <property type="project" value="InterPro"/>
</dbReference>
<dbReference type="NCBIfam" id="TIGR00231">
    <property type="entry name" value="small_GTP"/>
    <property type="match status" value="1"/>
</dbReference>